<evidence type="ECO:0000256" key="1">
    <source>
        <dbReference type="ARBA" id="ARBA00001974"/>
    </source>
</evidence>
<evidence type="ECO:0000256" key="3">
    <source>
        <dbReference type="ARBA" id="ARBA00022630"/>
    </source>
</evidence>
<sequence>MSSPKQWLMNITWVLLLGTIQVSSAQNQSTGFRACMENQLGQRFPNPFVFLPGDMGYTLRLGWSFQPDPNDHPVAFVDCAETIQIQKAVTCAIRQGLRVCPRCGGHSRIGSGMCSGVVIDVWQLKKFSVSPDNTTVTIGAGLTLGELVYRTYSTVDRIFPVGHSPAVGVSGFLLAGGLSELANDLGLGCDNVVQLRLINANGRKIVTNRNVRADLFWASCGGGGGRLGIVYELTLKLHPTSRYDSHVGFTASFSNSSLMPAYLEWLYSWQEENISILSRSVIDISRSSNQAKVTLRGACVDSPTTQDCRDRFQASGVFQFPWRPLLRRNSKSIQYLQFISGAAVSSDPLGYYNTSGYSHAQGMTMRSSNAVTAVTFKYRLGRAPPRQFFEDFFAFVETTCRAPGMIRCSILIQNLGSGITGIDSRATAVYGLRLAKQWISFRVQGSSLAMSENVKNILRDYLAPHSFSAFVNYEDRGLTDIPKAYYGLDASRMIRINKRLDRNHIFLSKQPLF</sequence>
<comment type="cofactor">
    <cofactor evidence="1">
        <name>FAD</name>
        <dbReference type="ChEBI" id="CHEBI:57692"/>
    </cofactor>
</comment>
<dbReference type="PANTHER" id="PTHR42973">
    <property type="entry name" value="BINDING OXIDOREDUCTASE, PUTATIVE (AFU_ORTHOLOGUE AFUA_1G17690)-RELATED"/>
    <property type="match status" value="1"/>
</dbReference>
<dbReference type="InterPro" id="IPR016166">
    <property type="entry name" value="FAD-bd_PCMH"/>
</dbReference>
<dbReference type="Pfam" id="PF08031">
    <property type="entry name" value="BBE"/>
    <property type="match status" value="1"/>
</dbReference>
<dbReference type="SUPFAM" id="SSF56176">
    <property type="entry name" value="FAD-binding/transporter-associated domain-like"/>
    <property type="match status" value="1"/>
</dbReference>
<keyword evidence="4" id="KW-0274">FAD</keyword>
<gene>
    <name evidence="8" type="ORF">CCAE0312_LOCUS9433</name>
</gene>
<feature type="chain" id="PRO_5030739198" description="FAD-binding PCMH-type domain-containing protein" evidence="6">
    <location>
        <begin position="26"/>
        <end position="513"/>
    </location>
</feature>
<dbReference type="PROSITE" id="PS51387">
    <property type="entry name" value="FAD_PCMH"/>
    <property type="match status" value="1"/>
</dbReference>
<dbReference type="AlphaFoldDB" id="A0A7S1THW4"/>
<proteinExistence type="inferred from homology"/>
<evidence type="ECO:0000256" key="5">
    <source>
        <dbReference type="ARBA" id="ARBA00023002"/>
    </source>
</evidence>
<keyword evidence="3" id="KW-0285">Flavoprotein</keyword>
<dbReference type="InterPro" id="IPR036318">
    <property type="entry name" value="FAD-bd_PCMH-like_sf"/>
</dbReference>
<keyword evidence="6" id="KW-0732">Signal</keyword>
<reference evidence="8" key="1">
    <citation type="submission" date="2021-01" db="EMBL/GenBank/DDBJ databases">
        <authorList>
            <person name="Corre E."/>
            <person name="Pelletier E."/>
            <person name="Niang G."/>
            <person name="Scheremetjew M."/>
            <person name="Finn R."/>
            <person name="Kale V."/>
            <person name="Holt S."/>
            <person name="Cochrane G."/>
            <person name="Meng A."/>
            <person name="Brown T."/>
            <person name="Cohen L."/>
        </authorList>
    </citation>
    <scope>NUCLEOTIDE SEQUENCE</scope>
    <source>
        <strain evidence="8">SAG 36.94</strain>
    </source>
</reference>
<evidence type="ECO:0000256" key="2">
    <source>
        <dbReference type="ARBA" id="ARBA00005466"/>
    </source>
</evidence>
<evidence type="ECO:0000256" key="6">
    <source>
        <dbReference type="SAM" id="SignalP"/>
    </source>
</evidence>
<keyword evidence="5" id="KW-0560">Oxidoreductase</keyword>
<dbReference type="Pfam" id="PF01565">
    <property type="entry name" value="FAD_binding_4"/>
    <property type="match status" value="1"/>
</dbReference>
<protein>
    <recommendedName>
        <fullName evidence="7">FAD-binding PCMH-type domain-containing protein</fullName>
    </recommendedName>
</protein>
<dbReference type="GO" id="GO:0071949">
    <property type="term" value="F:FAD binding"/>
    <property type="evidence" value="ECO:0007669"/>
    <property type="project" value="InterPro"/>
</dbReference>
<dbReference type="Gene3D" id="3.40.462.20">
    <property type="match status" value="1"/>
</dbReference>
<evidence type="ECO:0000313" key="8">
    <source>
        <dbReference type="EMBL" id="CAD9237334.1"/>
    </source>
</evidence>
<evidence type="ECO:0000259" key="7">
    <source>
        <dbReference type="PROSITE" id="PS51387"/>
    </source>
</evidence>
<name>A0A7S1THW4_9RHOD</name>
<feature type="signal peptide" evidence="6">
    <location>
        <begin position="1"/>
        <end position="25"/>
    </location>
</feature>
<comment type="similarity">
    <text evidence="2">Belongs to the oxygen-dependent FAD-linked oxidoreductase family.</text>
</comment>
<accession>A0A7S1THW4</accession>
<dbReference type="Gene3D" id="3.30.465.10">
    <property type="match status" value="1"/>
</dbReference>
<dbReference type="InterPro" id="IPR012951">
    <property type="entry name" value="BBE"/>
</dbReference>
<dbReference type="InterPro" id="IPR016169">
    <property type="entry name" value="FAD-bd_PCMH_sub2"/>
</dbReference>
<dbReference type="EMBL" id="HBGH01017036">
    <property type="protein sequence ID" value="CAD9237334.1"/>
    <property type="molecule type" value="Transcribed_RNA"/>
</dbReference>
<dbReference type="InterPro" id="IPR050416">
    <property type="entry name" value="FAD-linked_Oxidoreductase"/>
</dbReference>
<dbReference type="InterPro" id="IPR006094">
    <property type="entry name" value="Oxid_FAD_bind_N"/>
</dbReference>
<dbReference type="PANTHER" id="PTHR42973:SF39">
    <property type="entry name" value="FAD-BINDING PCMH-TYPE DOMAIN-CONTAINING PROTEIN"/>
    <property type="match status" value="1"/>
</dbReference>
<feature type="domain" description="FAD-binding PCMH-type" evidence="7">
    <location>
        <begin position="69"/>
        <end position="240"/>
    </location>
</feature>
<evidence type="ECO:0000256" key="4">
    <source>
        <dbReference type="ARBA" id="ARBA00022827"/>
    </source>
</evidence>
<organism evidence="8">
    <name type="scientific">Compsopogon caeruleus</name>
    <dbReference type="NCBI Taxonomy" id="31354"/>
    <lineage>
        <taxon>Eukaryota</taxon>
        <taxon>Rhodophyta</taxon>
        <taxon>Compsopogonophyceae</taxon>
        <taxon>Compsopogonales</taxon>
        <taxon>Compsopogonaceae</taxon>
        <taxon>Compsopogon</taxon>
    </lineage>
</organism>
<dbReference type="GO" id="GO:0016491">
    <property type="term" value="F:oxidoreductase activity"/>
    <property type="evidence" value="ECO:0007669"/>
    <property type="project" value="UniProtKB-KW"/>
</dbReference>